<sequence length="815" mass="91186">MQDKLADYERVLRELSSRVGEADADMIKNVLVKADQPDADDSIADSTAILGVEPDTISELSGEENELASGRAGSTGAVDRTEEDFTREGAKTTGYMGKNSDVTWMQRLRQENKYGEGRAAQDPNQERLYEISGPSFRTHMNQNMSNVAPSEEHEGFTIEESSYHLNDLSIFAYDAVAPYEMPTNEHARMLFHTYMQRVHHSFPIVGRVNLHNQFFKLMSKNGSQQASRKWLAIINIIFAIAAKYSHLIQAEWAGDERDHVIYFTRARMLAITDETIFNHPDLQMIQILGLMSYYLMAVDQTHRAWCLNGTAVRACNALGVNMRNDSSELSNDLKEVRYRVWWSLYTLENRLCGITGRVSCILDDHCTCPLPAPVLEEDFGTPLGQKLLSNEHQQSDRAPSSNAQSPPAPSNRSSRSGCNTKAEASRSPLATQSMQAPSDSTLEWAKDARPTTALYFLHVVQACRLMQAAFHNLYSPTATQARWSDMQSRIKELNEQLDLWYGKLPAAFDFRRNQRDKEFVEPRLSLGFLYYSIKMVIHRPCLCRLDRRLPTQSAKSQEFNRSAATTCVTSAQEQLALIPDAPNAVGFLKIGPWANILHNLVQSVTVLMLEISFRSHHMPEQADDVLDTAKKAIRWLHALGDENLAAARAWQLSNIMLRDVVAKIGRNVKDIPDKPPRAAGLCAADNVSMGTRSSSTQQGTYVQHGQDFASSFLPPSSMSMANMPMPALTGFLDPMNAYDQFYLMGENVDPSQMQFTHGPIGAEMSFMDQFTEKRPDHPGQRGSHGGELDVLIRPAAALDLAADRSVSGIYLRPGF</sequence>
<evidence type="ECO:0000313" key="4">
    <source>
        <dbReference type="EMBL" id="KAK5936744.1"/>
    </source>
</evidence>
<keyword evidence="1" id="KW-0539">Nucleus</keyword>
<evidence type="ECO:0000256" key="2">
    <source>
        <dbReference type="SAM" id="MobiDB-lite"/>
    </source>
</evidence>
<feature type="compositionally biased region" description="Low complexity" evidence="2">
    <location>
        <begin position="397"/>
        <end position="416"/>
    </location>
</feature>
<dbReference type="CDD" id="cd12148">
    <property type="entry name" value="fungal_TF_MHR"/>
    <property type="match status" value="1"/>
</dbReference>
<gene>
    <name evidence="4" type="ORF">PMZ80_011007</name>
</gene>
<proteinExistence type="predicted"/>
<feature type="compositionally biased region" description="Polar residues" evidence="2">
    <location>
        <begin position="428"/>
        <end position="440"/>
    </location>
</feature>
<feature type="domain" description="Xylanolytic transcriptional activator regulatory" evidence="3">
    <location>
        <begin position="304"/>
        <end position="377"/>
    </location>
</feature>
<evidence type="ECO:0000259" key="3">
    <source>
        <dbReference type="SMART" id="SM00906"/>
    </source>
</evidence>
<name>A0ABR0R9B9_9EURO</name>
<accession>A0ABR0R9B9</accession>
<dbReference type="PANTHER" id="PTHR47654:SF5">
    <property type="entry name" value="TRANSCRIPTION FACTOR DOMAIN-CONTAINING PROTEIN"/>
    <property type="match status" value="1"/>
</dbReference>
<dbReference type="SMART" id="SM00906">
    <property type="entry name" value="Fungal_trans"/>
    <property type="match status" value="1"/>
</dbReference>
<feature type="region of interest" description="Disordered" evidence="2">
    <location>
        <begin position="61"/>
        <end position="82"/>
    </location>
</feature>
<comment type="caution">
    <text evidence="4">The sequence shown here is derived from an EMBL/GenBank/DDBJ whole genome shotgun (WGS) entry which is preliminary data.</text>
</comment>
<dbReference type="InterPro" id="IPR053230">
    <property type="entry name" value="Trans_reg_galc"/>
</dbReference>
<dbReference type="EMBL" id="JAVHJV010000023">
    <property type="protein sequence ID" value="KAK5936744.1"/>
    <property type="molecule type" value="Genomic_DNA"/>
</dbReference>
<dbReference type="GeneID" id="90004456"/>
<evidence type="ECO:0000313" key="5">
    <source>
        <dbReference type="Proteomes" id="UP001334248"/>
    </source>
</evidence>
<keyword evidence="5" id="KW-1185">Reference proteome</keyword>
<organism evidence="4 5">
    <name type="scientific">Knufia obscura</name>
    <dbReference type="NCBI Taxonomy" id="1635080"/>
    <lineage>
        <taxon>Eukaryota</taxon>
        <taxon>Fungi</taxon>
        <taxon>Dikarya</taxon>
        <taxon>Ascomycota</taxon>
        <taxon>Pezizomycotina</taxon>
        <taxon>Eurotiomycetes</taxon>
        <taxon>Chaetothyriomycetidae</taxon>
        <taxon>Chaetothyriales</taxon>
        <taxon>Trichomeriaceae</taxon>
        <taxon>Knufia</taxon>
    </lineage>
</organism>
<protein>
    <recommendedName>
        <fullName evidence="3">Xylanolytic transcriptional activator regulatory domain-containing protein</fullName>
    </recommendedName>
</protein>
<dbReference type="InterPro" id="IPR007219">
    <property type="entry name" value="XnlR_reg_dom"/>
</dbReference>
<reference evidence="4 5" key="1">
    <citation type="journal article" date="2023" name="Res Sq">
        <title>Genomic and morphological characterization of Knufia obscura isolated from the Mars 2020 spacecraft assembly facility.</title>
        <authorList>
            <person name="Chander A.M."/>
            <person name="Teixeira M.M."/>
            <person name="Singh N.K."/>
            <person name="Williams M.P."/>
            <person name="Parker C.W."/>
            <person name="Leo P."/>
            <person name="Stajich J.E."/>
            <person name="Torok T."/>
            <person name="Tighe S."/>
            <person name="Mason C.E."/>
            <person name="Venkateswaran K."/>
        </authorList>
    </citation>
    <scope>NUCLEOTIDE SEQUENCE [LARGE SCALE GENOMIC DNA]</scope>
    <source>
        <strain evidence="4 5">CCFEE 5817</strain>
    </source>
</reference>
<dbReference type="RefSeq" id="XP_064724834.1">
    <property type="nucleotide sequence ID" value="XM_064879395.1"/>
</dbReference>
<evidence type="ECO:0000256" key="1">
    <source>
        <dbReference type="ARBA" id="ARBA00023242"/>
    </source>
</evidence>
<dbReference type="Proteomes" id="UP001334248">
    <property type="component" value="Unassembled WGS sequence"/>
</dbReference>
<dbReference type="Pfam" id="PF04082">
    <property type="entry name" value="Fungal_trans"/>
    <property type="match status" value="1"/>
</dbReference>
<dbReference type="PANTHER" id="PTHR47654">
    <property type="entry name" value="ZN(II)2CYS6 TRANSCRIPTION FACTOR (EUROFUNG)-RELATED"/>
    <property type="match status" value="1"/>
</dbReference>
<feature type="region of interest" description="Disordered" evidence="2">
    <location>
        <begin position="390"/>
        <end position="440"/>
    </location>
</feature>